<feature type="compositionally biased region" description="Basic residues" evidence="2">
    <location>
        <begin position="60"/>
        <end position="71"/>
    </location>
</feature>
<sequence>MKTQLENMGLDYQAPVFAGKAPSRQWKKGASKKGGSAKPSSIGAEARGIADAPVVSAGKGKGRSSPRKIKPQKVPNAQLAEEERAPDDVQKEDGAFVTVQSDPELDIDDIPLNQKLKRKADDDASARGKKQRTSAEERVPDFVEKWLQPPRHKVNIACSDRSALERSSALGFAFHAAEVLRAPSDVQGKNLWGEVARMAAMMLLLAKNGAMAHEELRMGEVEASSSLGVVRDDLETAQRRQAELVQACEDATLEAAKAASLLQQTMDEEKKKLKLEHEAELETVKRAHHEEMAKLMKEKAVLDKESGAQRSEIDLLIEEKKTLQKEKKVLTRENKRRQEELEALKGKSTAEAPVSDMALKAQASLNSILILKRKLEVDHPTINWDVKEMVNFVIDFMASGRPVVDPAPAPPQDPADEGEDSGSSSGSDEESAGEE</sequence>
<evidence type="ECO:0000313" key="3">
    <source>
        <dbReference type="EMBL" id="CAL1372034.1"/>
    </source>
</evidence>
<protein>
    <submittedName>
        <fullName evidence="3">Uncharacterized protein</fullName>
    </submittedName>
</protein>
<evidence type="ECO:0000256" key="1">
    <source>
        <dbReference type="SAM" id="Coils"/>
    </source>
</evidence>
<gene>
    <name evidence="3" type="ORF">LTRI10_LOCUS14065</name>
</gene>
<keyword evidence="1" id="KW-0175">Coiled coil</keyword>
<accession>A0AAV2DFV3</accession>
<proteinExistence type="predicted"/>
<feature type="coiled-coil region" evidence="1">
    <location>
        <begin position="285"/>
        <end position="347"/>
    </location>
</feature>
<dbReference type="Proteomes" id="UP001497516">
    <property type="component" value="Chromosome 2"/>
</dbReference>
<feature type="region of interest" description="Disordered" evidence="2">
    <location>
        <begin position="401"/>
        <end position="435"/>
    </location>
</feature>
<name>A0AAV2DFV3_9ROSI</name>
<feature type="region of interest" description="Disordered" evidence="2">
    <location>
        <begin position="1"/>
        <end position="137"/>
    </location>
</feature>
<feature type="compositionally biased region" description="Basic and acidic residues" evidence="2">
    <location>
        <begin position="81"/>
        <end position="94"/>
    </location>
</feature>
<dbReference type="AlphaFoldDB" id="A0AAV2DFV3"/>
<reference evidence="3 4" key="1">
    <citation type="submission" date="2024-04" db="EMBL/GenBank/DDBJ databases">
        <authorList>
            <person name="Fracassetti M."/>
        </authorList>
    </citation>
    <scope>NUCLEOTIDE SEQUENCE [LARGE SCALE GENOMIC DNA]</scope>
</reference>
<dbReference type="EMBL" id="OZ034815">
    <property type="protein sequence ID" value="CAL1372034.1"/>
    <property type="molecule type" value="Genomic_DNA"/>
</dbReference>
<organism evidence="3 4">
    <name type="scientific">Linum trigynum</name>
    <dbReference type="NCBI Taxonomy" id="586398"/>
    <lineage>
        <taxon>Eukaryota</taxon>
        <taxon>Viridiplantae</taxon>
        <taxon>Streptophyta</taxon>
        <taxon>Embryophyta</taxon>
        <taxon>Tracheophyta</taxon>
        <taxon>Spermatophyta</taxon>
        <taxon>Magnoliopsida</taxon>
        <taxon>eudicotyledons</taxon>
        <taxon>Gunneridae</taxon>
        <taxon>Pentapetalae</taxon>
        <taxon>rosids</taxon>
        <taxon>fabids</taxon>
        <taxon>Malpighiales</taxon>
        <taxon>Linaceae</taxon>
        <taxon>Linum</taxon>
    </lineage>
</organism>
<feature type="compositionally biased region" description="Low complexity" evidence="2">
    <location>
        <begin position="33"/>
        <end position="44"/>
    </location>
</feature>
<keyword evidence="4" id="KW-1185">Reference proteome</keyword>
<evidence type="ECO:0000256" key="2">
    <source>
        <dbReference type="SAM" id="MobiDB-lite"/>
    </source>
</evidence>
<evidence type="ECO:0000313" key="4">
    <source>
        <dbReference type="Proteomes" id="UP001497516"/>
    </source>
</evidence>